<dbReference type="EMBL" id="GL377308">
    <property type="protein sequence ID" value="EFI95795.1"/>
    <property type="molecule type" value="Genomic_DNA"/>
</dbReference>
<evidence type="ECO:0000313" key="1">
    <source>
        <dbReference type="EMBL" id="EFI95795.1"/>
    </source>
</evidence>
<reference evidence="1 2" key="1">
    <citation type="journal article" date="2010" name="Nat. Biotechnol.">
        <title>Genome sequence of the model mushroom Schizophyllum commune.</title>
        <authorList>
            <person name="Ohm R.A."/>
            <person name="de Jong J.F."/>
            <person name="Lugones L.G."/>
            <person name="Aerts A."/>
            <person name="Kothe E."/>
            <person name="Stajich J.E."/>
            <person name="de Vries R.P."/>
            <person name="Record E."/>
            <person name="Levasseur A."/>
            <person name="Baker S.E."/>
            <person name="Bartholomew K.A."/>
            <person name="Coutinho P.M."/>
            <person name="Erdmann S."/>
            <person name="Fowler T.J."/>
            <person name="Gathman A.C."/>
            <person name="Lombard V."/>
            <person name="Henrissat B."/>
            <person name="Knabe N."/>
            <person name="Kuees U."/>
            <person name="Lilly W.W."/>
            <person name="Lindquist E."/>
            <person name="Lucas S."/>
            <person name="Magnuson J.K."/>
            <person name="Piumi F."/>
            <person name="Raudaskoski M."/>
            <person name="Salamov A."/>
            <person name="Schmutz J."/>
            <person name="Schwarze F.W.M.R."/>
            <person name="vanKuyk P.A."/>
            <person name="Horton J.S."/>
            <person name="Grigoriev I.V."/>
            <person name="Woesten H.A.B."/>
        </authorList>
    </citation>
    <scope>NUCLEOTIDE SEQUENCE [LARGE SCALE GENOMIC DNA]</scope>
    <source>
        <strain evidence="2">H4-8 / FGSC 9210</strain>
    </source>
</reference>
<dbReference type="HOGENOM" id="CLU_1088032_0_0_1"/>
<dbReference type="AlphaFoldDB" id="D8QA89"/>
<protein>
    <submittedName>
        <fullName evidence="1">Uncharacterized protein</fullName>
    </submittedName>
</protein>
<dbReference type="KEGG" id="scm:SCHCO_02546260"/>
<dbReference type="Proteomes" id="UP000007431">
    <property type="component" value="Unassembled WGS sequence"/>
</dbReference>
<keyword evidence="2" id="KW-1185">Reference proteome</keyword>
<sequence length="256" mass="28721">MVYISEVEHLFPFVEPTHQIYDRMFMLQDCLPTVARQLSEATTDMSVHGALIDAIYKLRDCATAVAHAMSALSDFTRAISSFFEDVESELDLQIVEIAKHYEAFLDCLENVLNLTSRCDDALVKAEAVMVHALSYHPSIVDYVLVKYLFPFIARHWIIDLSPRAIMLTAGRSTLGDVRLTVFEIADLMRLLRTYASESRAHFRLDVLVGIRAQPKDTRTALSSALDAVTRDLRGGVHAMESAEQRIGYGILLLGPD</sequence>
<dbReference type="GeneID" id="9592438"/>
<name>D8QA89_SCHCM</name>
<proteinExistence type="predicted"/>
<dbReference type="InParanoid" id="D8QA89"/>
<organism evidence="2">
    <name type="scientific">Schizophyllum commune (strain H4-8 / FGSC 9210)</name>
    <name type="common">Split gill fungus</name>
    <dbReference type="NCBI Taxonomy" id="578458"/>
    <lineage>
        <taxon>Eukaryota</taxon>
        <taxon>Fungi</taxon>
        <taxon>Dikarya</taxon>
        <taxon>Basidiomycota</taxon>
        <taxon>Agaricomycotina</taxon>
        <taxon>Agaricomycetes</taxon>
        <taxon>Agaricomycetidae</taxon>
        <taxon>Agaricales</taxon>
        <taxon>Schizophyllaceae</taxon>
        <taxon>Schizophyllum</taxon>
    </lineage>
</organism>
<gene>
    <name evidence="1" type="ORF">SCHCODRAFT_110836</name>
</gene>
<dbReference type="VEuPathDB" id="FungiDB:SCHCODRAFT_02546260"/>
<evidence type="ECO:0000313" key="2">
    <source>
        <dbReference type="Proteomes" id="UP000007431"/>
    </source>
</evidence>
<feature type="non-terminal residue" evidence="1">
    <location>
        <position position="256"/>
    </location>
</feature>
<accession>D8QA89</accession>
<dbReference type="OrthoDB" id="2979125at2759"/>
<dbReference type="RefSeq" id="XP_003030698.1">
    <property type="nucleotide sequence ID" value="XM_003030652.1"/>
</dbReference>